<sequence length="63" mass="7064">MSDRTASDFWPPRIASADTDLIRFIRRNPLIRGDQPVGVALTDSPVQPRSPFHFWRAAFAAAP</sequence>
<name>A0ABW3CPI4_9ACTN</name>
<gene>
    <name evidence="1" type="ORF">ACFQ07_24870</name>
</gene>
<reference evidence="2" key="1">
    <citation type="journal article" date="2019" name="Int. J. Syst. Evol. Microbiol.">
        <title>The Global Catalogue of Microorganisms (GCM) 10K type strain sequencing project: providing services to taxonomists for standard genome sequencing and annotation.</title>
        <authorList>
            <consortium name="The Broad Institute Genomics Platform"/>
            <consortium name="The Broad Institute Genome Sequencing Center for Infectious Disease"/>
            <person name="Wu L."/>
            <person name="Ma J."/>
        </authorList>
    </citation>
    <scope>NUCLEOTIDE SEQUENCE [LARGE SCALE GENOMIC DNA]</scope>
    <source>
        <strain evidence="2">JCM 31696</strain>
    </source>
</reference>
<organism evidence="1 2">
    <name type="scientific">Actinomadura adrarensis</name>
    <dbReference type="NCBI Taxonomy" id="1819600"/>
    <lineage>
        <taxon>Bacteria</taxon>
        <taxon>Bacillati</taxon>
        <taxon>Actinomycetota</taxon>
        <taxon>Actinomycetes</taxon>
        <taxon>Streptosporangiales</taxon>
        <taxon>Thermomonosporaceae</taxon>
        <taxon>Actinomadura</taxon>
    </lineage>
</organism>
<protein>
    <recommendedName>
        <fullName evidence="3">GNAT family N-acetyltransferase</fullName>
    </recommendedName>
</protein>
<accession>A0ABW3CPI4</accession>
<feature type="non-terminal residue" evidence="1">
    <location>
        <position position="63"/>
    </location>
</feature>
<dbReference type="EMBL" id="JBHTIR010003623">
    <property type="protein sequence ID" value="MFD0855499.1"/>
    <property type="molecule type" value="Genomic_DNA"/>
</dbReference>
<evidence type="ECO:0000313" key="2">
    <source>
        <dbReference type="Proteomes" id="UP001597083"/>
    </source>
</evidence>
<dbReference type="Proteomes" id="UP001597083">
    <property type="component" value="Unassembled WGS sequence"/>
</dbReference>
<keyword evidence="2" id="KW-1185">Reference proteome</keyword>
<comment type="caution">
    <text evidence="1">The sequence shown here is derived from an EMBL/GenBank/DDBJ whole genome shotgun (WGS) entry which is preliminary data.</text>
</comment>
<proteinExistence type="predicted"/>
<evidence type="ECO:0008006" key="3">
    <source>
        <dbReference type="Google" id="ProtNLM"/>
    </source>
</evidence>
<evidence type="ECO:0000313" key="1">
    <source>
        <dbReference type="EMBL" id="MFD0855499.1"/>
    </source>
</evidence>